<protein>
    <submittedName>
        <fullName evidence="2">Uncharacterized protein</fullName>
    </submittedName>
</protein>
<keyword evidence="1" id="KW-0175">Coiled coil</keyword>
<evidence type="ECO:0000256" key="1">
    <source>
        <dbReference type="SAM" id="Coils"/>
    </source>
</evidence>
<dbReference type="RefSeq" id="WP_142453328.1">
    <property type="nucleotide sequence ID" value="NZ_FXTP01000002.1"/>
</dbReference>
<organism evidence="2 3">
    <name type="scientific">Gracilimonas mengyeensis</name>
    <dbReference type="NCBI Taxonomy" id="1302730"/>
    <lineage>
        <taxon>Bacteria</taxon>
        <taxon>Pseudomonadati</taxon>
        <taxon>Balneolota</taxon>
        <taxon>Balneolia</taxon>
        <taxon>Balneolales</taxon>
        <taxon>Balneolaceae</taxon>
        <taxon>Gracilimonas</taxon>
    </lineage>
</organism>
<proteinExistence type="predicted"/>
<dbReference type="OrthoDB" id="9554248at2"/>
<accession>A0A521BJK8</accession>
<evidence type="ECO:0000313" key="3">
    <source>
        <dbReference type="Proteomes" id="UP000317557"/>
    </source>
</evidence>
<dbReference type="Proteomes" id="UP000317557">
    <property type="component" value="Unassembled WGS sequence"/>
</dbReference>
<name>A0A521BJK8_9BACT</name>
<dbReference type="AlphaFoldDB" id="A0A521BJK8"/>
<reference evidence="2 3" key="1">
    <citation type="submission" date="2017-05" db="EMBL/GenBank/DDBJ databases">
        <authorList>
            <person name="Varghese N."/>
            <person name="Submissions S."/>
        </authorList>
    </citation>
    <scope>NUCLEOTIDE SEQUENCE [LARGE SCALE GENOMIC DNA]</scope>
    <source>
        <strain evidence="2 3">DSM 21985</strain>
    </source>
</reference>
<dbReference type="EMBL" id="FXTP01000002">
    <property type="protein sequence ID" value="SMO47246.1"/>
    <property type="molecule type" value="Genomic_DNA"/>
</dbReference>
<gene>
    <name evidence="2" type="ORF">SAMN06265219_102327</name>
</gene>
<dbReference type="PROSITE" id="PS51257">
    <property type="entry name" value="PROKAR_LIPOPROTEIN"/>
    <property type="match status" value="1"/>
</dbReference>
<keyword evidence="3" id="KW-1185">Reference proteome</keyword>
<evidence type="ECO:0000313" key="2">
    <source>
        <dbReference type="EMBL" id="SMO47246.1"/>
    </source>
</evidence>
<sequence length="195" mass="21448">MNTKTIGGFLILLITLSACGTPYQVKKLSVKQNDYLDAAIEATAIQSEALVLASEKLVLQATERIDQLAKEDTERFSTLLADETLSAEEVSQALTQYAASMETANRNKIKLLEDLATIREQSQELQEYLKQLKQVHVALDAYIQSEKAGEAVVNDVLNLPGIEALVQQMNNRIPTLTNGLNQLNQTIESLGVTND</sequence>
<feature type="coiled-coil region" evidence="1">
    <location>
        <begin position="101"/>
        <end position="138"/>
    </location>
</feature>